<dbReference type="SUPFAM" id="SSF55486">
    <property type="entry name" value="Metalloproteases ('zincins'), catalytic domain"/>
    <property type="match status" value="1"/>
</dbReference>
<evidence type="ECO:0000256" key="3">
    <source>
        <dbReference type="ARBA" id="ARBA00022801"/>
    </source>
</evidence>
<keyword evidence="2" id="KW-0479">Metal-binding</keyword>
<keyword evidence="4" id="KW-0862">Zinc</keyword>
<dbReference type="GO" id="GO:0004222">
    <property type="term" value="F:metalloendopeptidase activity"/>
    <property type="evidence" value="ECO:0007669"/>
    <property type="project" value="InterPro"/>
</dbReference>
<dbReference type="GO" id="GO:0006508">
    <property type="term" value="P:proteolysis"/>
    <property type="evidence" value="ECO:0007669"/>
    <property type="project" value="UniProtKB-KW"/>
</dbReference>
<evidence type="ECO:0000256" key="1">
    <source>
        <dbReference type="ARBA" id="ARBA00022670"/>
    </source>
</evidence>
<dbReference type="PATRIC" id="fig|859350.6.peg.791"/>
<evidence type="ECO:0000259" key="5">
    <source>
        <dbReference type="Pfam" id="PF00413"/>
    </source>
</evidence>
<dbReference type="InterPro" id="IPR024079">
    <property type="entry name" value="MetalloPept_cat_dom_sf"/>
</dbReference>
<dbReference type="EMBL" id="AEXL02000078">
    <property type="protein sequence ID" value="EIJ66178.1"/>
    <property type="molecule type" value="Genomic_DNA"/>
</dbReference>
<evidence type="ECO:0000256" key="2">
    <source>
        <dbReference type="ARBA" id="ARBA00022723"/>
    </source>
</evidence>
<comment type="caution">
    <text evidence="6">The sequence shown here is derived from an EMBL/GenBank/DDBJ whole genome shotgun (WGS) entry which is preliminary data.</text>
</comment>
<dbReference type="Pfam" id="PF00413">
    <property type="entry name" value="Peptidase_M10"/>
    <property type="match status" value="1"/>
</dbReference>
<dbReference type="AlphaFoldDB" id="I3D385"/>
<reference evidence="6 7" key="1">
    <citation type="journal article" date="2012" name="J. Bacteriol.">
        <title>Genome sequence of "Candidatus Nitrosopumilus salaria" BD31, an ammonia-oxidizing archaeon from the San Francisco Bay estuary.</title>
        <authorList>
            <person name="Mosier A.C."/>
            <person name="Allen E.E."/>
            <person name="Kim M."/>
            <person name="Ferriera S."/>
            <person name="Francis C.A."/>
        </authorList>
    </citation>
    <scope>NUCLEOTIDE SEQUENCE [LARGE SCALE GENOMIC DNA]</scope>
    <source>
        <strain evidence="6 7">BD31</strain>
    </source>
</reference>
<keyword evidence="1" id="KW-0645">Protease</keyword>
<dbReference type="GO" id="GO:0008270">
    <property type="term" value="F:zinc ion binding"/>
    <property type="evidence" value="ECO:0007669"/>
    <property type="project" value="InterPro"/>
</dbReference>
<feature type="domain" description="Peptidase M10 metallopeptidase" evidence="5">
    <location>
        <begin position="222"/>
        <end position="285"/>
    </location>
</feature>
<gene>
    <name evidence="6" type="ORF">BD31_I1702</name>
</gene>
<protein>
    <recommendedName>
        <fullName evidence="5">Peptidase M10 metallopeptidase domain-containing protein</fullName>
    </recommendedName>
</protein>
<dbReference type="GO" id="GO:0031012">
    <property type="term" value="C:extracellular matrix"/>
    <property type="evidence" value="ECO:0007669"/>
    <property type="project" value="InterPro"/>
</dbReference>
<organism evidence="6 7">
    <name type="scientific">Candidatus Nitrosopumilus salarius BD31</name>
    <dbReference type="NCBI Taxonomy" id="859350"/>
    <lineage>
        <taxon>Archaea</taxon>
        <taxon>Nitrososphaerota</taxon>
        <taxon>Nitrososphaeria</taxon>
        <taxon>Nitrosopumilales</taxon>
        <taxon>Nitrosopumilaceae</taxon>
        <taxon>Nitrosopumilus</taxon>
    </lineage>
</organism>
<evidence type="ECO:0000256" key="4">
    <source>
        <dbReference type="ARBA" id="ARBA00022833"/>
    </source>
</evidence>
<proteinExistence type="predicted"/>
<dbReference type="OrthoDB" id="137831at2157"/>
<keyword evidence="3" id="KW-0378">Hydrolase</keyword>
<dbReference type="RefSeq" id="WP_008298762.1">
    <property type="nucleotide sequence ID" value="NZ_AEXL02000078.1"/>
</dbReference>
<name>I3D385_9ARCH</name>
<evidence type="ECO:0000313" key="6">
    <source>
        <dbReference type="EMBL" id="EIJ66178.1"/>
    </source>
</evidence>
<sequence length="285" mass="30293">MNHTKLLSFMLIFALAATLSITPAFSVPEQASSKAKEMAVVSIPENAKKIGPGVFDIGYKVHDGKLLQGTLYVFSEQEFAKPSGTPGNGNGKGGGGSGSGTSSCYSYITSGAKWRAEEPWNVSTVNAPSGIDVTGILINAVNEWETADGASNAIMGNLDSSITVDVNSIGKSMNDQNEVAFGDIAEDGVIAATWVWRTTSGPPSQRYIAEWDQVYDVVSFSWSDNGDSNSMDFDNIATHEIGHAVGMGHPDSTCTLETMYAYASNGETIKRDLYTGDIAGVNRLY</sequence>
<keyword evidence="7" id="KW-1185">Reference proteome</keyword>
<accession>I3D385</accession>
<dbReference type="Proteomes" id="UP000003423">
    <property type="component" value="Unassembled WGS sequence"/>
</dbReference>
<dbReference type="Gene3D" id="3.40.390.10">
    <property type="entry name" value="Collagenase (Catalytic Domain)"/>
    <property type="match status" value="1"/>
</dbReference>
<dbReference type="InterPro" id="IPR001818">
    <property type="entry name" value="Pept_M10_metallopeptidase"/>
</dbReference>
<evidence type="ECO:0000313" key="7">
    <source>
        <dbReference type="Proteomes" id="UP000003423"/>
    </source>
</evidence>